<gene>
    <name evidence="8" type="ORF">PG999_010306</name>
</gene>
<keyword evidence="3 6" id="KW-1133">Transmembrane helix</keyword>
<comment type="similarity">
    <text evidence="5">Belongs to the SAT4 family.</text>
</comment>
<evidence type="ECO:0000256" key="2">
    <source>
        <dbReference type="ARBA" id="ARBA00022692"/>
    </source>
</evidence>
<keyword evidence="9" id="KW-1185">Reference proteome</keyword>
<evidence type="ECO:0000256" key="6">
    <source>
        <dbReference type="SAM" id="Phobius"/>
    </source>
</evidence>
<comment type="caution">
    <text evidence="8">The sequence shown here is derived from an EMBL/GenBank/DDBJ whole genome shotgun (WGS) entry which is preliminary data.</text>
</comment>
<evidence type="ECO:0000313" key="9">
    <source>
        <dbReference type="Proteomes" id="UP001392437"/>
    </source>
</evidence>
<evidence type="ECO:0000313" key="8">
    <source>
        <dbReference type="EMBL" id="KAK8099932.1"/>
    </source>
</evidence>
<dbReference type="InterPro" id="IPR049326">
    <property type="entry name" value="Rhodopsin_dom_fungi"/>
</dbReference>
<dbReference type="GO" id="GO:0016020">
    <property type="term" value="C:membrane"/>
    <property type="evidence" value="ECO:0007669"/>
    <property type="project" value="UniProtKB-SubCell"/>
</dbReference>
<feature type="transmembrane region" description="Helical" evidence="6">
    <location>
        <begin position="21"/>
        <end position="41"/>
    </location>
</feature>
<sequence>MPIPVILKIQISLNKRIGMCFLFSFGLGTCVISAVRMFWIFSLLSTDITWDQVPLGVLSVWETCMGVLCGNLPVVYGALKGFVDRWNTSPRGQSQEQFALHHLGVTGSSRAESQEQDIHAGEWELLEDSVRDVGLV</sequence>
<dbReference type="PANTHER" id="PTHR33048">
    <property type="entry name" value="PTH11-LIKE INTEGRAL MEMBRANE PROTEIN (AFU_ORTHOLOGUE AFUA_5G11245)"/>
    <property type="match status" value="1"/>
</dbReference>
<keyword evidence="2 6" id="KW-0812">Transmembrane</keyword>
<dbReference type="AlphaFoldDB" id="A0AAW0QB83"/>
<dbReference type="InterPro" id="IPR052337">
    <property type="entry name" value="SAT4-like"/>
</dbReference>
<comment type="subcellular location">
    <subcellularLocation>
        <location evidence="1">Membrane</location>
        <topology evidence="1">Multi-pass membrane protein</topology>
    </subcellularLocation>
</comment>
<evidence type="ECO:0000256" key="3">
    <source>
        <dbReference type="ARBA" id="ARBA00022989"/>
    </source>
</evidence>
<protein>
    <submittedName>
        <fullName evidence="8">Integral membrane PTH11-like protein</fullName>
    </submittedName>
</protein>
<feature type="transmembrane region" description="Helical" evidence="6">
    <location>
        <begin position="53"/>
        <end position="79"/>
    </location>
</feature>
<proteinExistence type="inferred from homology"/>
<dbReference type="Pfam" id="PF20684">
    <property type="entry name" value="Fung_rhodopsin"/>
    <property type="match status" value="1"/>
</dbReference>
<reference evidence="8 9" key="1">
    <citation type="submission" date="2023-01" db="EMBL/GenBank/DDBJ databases">
        <title>Analysis of 21 Apiospora genomes using comparative genomics revels a genus with tremendous synthesis potential of carbohydrate active enzymes and secondary metabolites.</title>
        <authorList>
            <person name="Sorensen T."/>
        </authorList>
    </citation>
    <scope>NUCLEOTIDE SEQUENCE [LARGE SCALE GENOMIC DNA]</scope>
    <source>
        <strain evidence="8 9">CBS 117206</strain>
    </source>
</reference>
<evidence type="ECO:0000256" key="4">
    <source>
        <dbReference type="ARBA" id="ARBA00023136"/>
    </source>
</evidence>
<keyword evidence="4 6" id="KW-0472">Membrane</keyword>
<dbReference type="PANTHER" id="PTHR33048:SF8">
    <property type="entry name" value="INTEGRAL MEMBRANE PROTEIN-RELATED"/>
    <property type="match status" value="1"/>
</dbReference>
<evidence type="ECO:0000259" key="7">
    <source>
        <dbReference type="Pfam" id="PF20684"/>
    </source>
</evidence>
<dbReference type="EMBL" id="JAQQWP010000009">
    <property type="protein sequence ID" value="KAK8099932.1"/>
    <property type="molecule type" value="Genomic_DNA"/>
</dbReference>
<organism evidence="8 9">
    <name type="scientific">Apiospora kogelbergensis</name>
    <dbReference type="NCBI Taxonomy" id="1337665"/>
    <lineage>
        <taxon>Eukaryota</taxon>
        <taxon>Fungi</taxon>
        <taxon>Dikarya</taxon>
        <taxon>Ascomycota</taxon>
        <taxon>Pezizomycotina</taxon>
        <taxon>Sordariomycetes</taxon>
        <taxon>Xylariomycetidae</taxon>
        <taxon>Amphisphaeriales</taxon>
        <taxon>Apiosporaceae</taxon>
        <taxon>Apiospora</taxon>
    </lineage>
</organism>
<evidence type="ECO:0000256" key="5">
    <source>
        <dbReference type="ARBA" id="ARBA00038359"/>
    </source>
</evidence>
<accession>A0AAW0QB83</accession>
<evidence type="ECO:0000256" key="1">
    <source>
        <dbReference type="ARBA" id="ARBA00004141"/>
    </source>
</evidence>
<feature type="domain" description="Rhodopsin" evidence="7">
    <location>
        <begin position="1"/>
        <end position="76"/>
    </location>
</feature>
<name>A0AAW0QB83_9PEZI</name>
<dbReference type="Proteomes" id="UP001392437">
    <property type="component" value="Unassembled WGS sequence"/>
</dbReference>